<sequence>MFLKCIISNIFYLTGRKRVSTITLNRTKVIKINPKPEIELKRQGEIDKQLENLATILVHSNATPIRRKGSKGYACCFCQEEYFEAKDLKTHTLTAHEEIKSTFKKGFSMLDFVVKLDITSLTCNICDTNFDSIEDLVKHLTSRHNKPYHAKLKNYIIPFKFDKDIFECVECHQQYNNFKILLVHMNSHYRNHICNICDVGFVNRKVMLAHRSRHKKGVFVCPQCNKIFDAKVKQKEHERAVHVNFQKRYRCGFCNEKFTDYIKKNDHVVKMHGAKPLVLNCQACDKTFSNQRALNLHVKSYHLLETQMKKSELSSKKSKQKNANSFND</sequence>
<feature type="domain" description="C2H2-type" evidence="6">
    <location>
        <begin position="279"/>
        <end position="307"/>
    </location>
</feature>
<dbReference type="PROSITE" id="PS50157">
    <property type="entry name" value="ZINC_FINGER_C2H2_2"/>
    <property type="match status" value="2"/>
</dbReference>
<gene>
    <name evidence="7" type="ORF">DIATSA_LOCUS7367</name>
</gene>
<evidence type="ECO:0000256" key="4">
    <source>
        <dbReference type="ARBA" id="ARBA00022833"/>
    </source>
</evidence>
<dbReference type="Gene3D" id="3.30.160.60">
    <property type="entry name" value="Classic Zinc Finger"/>
    <property type="match status" value="3"/>
</dbReference>
<dbReference type="InterPro" id="IPR013087">
    <property type="entry name" value="Znf_C2H2_type"/>
</dbReference>
<organism evidence="7 8">
    <name type="scientific">Diatraea saccharalis</name>
    <name type="common">sugarcane borer</name>
    <dbReference type="NCBI Taxonomy" id="40085"/>
    <lineage>
        <taxon>Eukaryota</taxon>
        <taxon>Metazoa</taxon>
        <taxon>Ecdysozoa</taxon>
        <taxon>Arthropoda</taxon>
        <taxon>Hexapoda</taxon>
        <taxon>Insecta</taxon>
        <taxon>Pterygota</taxon>
        <taxon>Neoptera</taxon>
        <taxon>Endopterygota</taxon>
        <taxon>Lepidoptera</taxon>
        <taxon>Glossata</taxon>
        <taxon>Ditrysia</taxon>
        <taxon>Pyraloidea</taxon>
        <taxon>Crambidae</taxon>
        <taxon>Crambinae</taxon>
        <taxon>Diatraea</taxon>
    </lineage>
</organism>
<evidence type="ECO:0000313" key="8">
    <source>
        <dbReference type="Proteomes" id="UP001153714"/>
    </source>
</evidence>
<dbReference type="Proteomes" id="UP001153714">
    <property type="component" value="Chromosome 20"/>
</dbReference>
<accession>A0A9N9WFF6</accession>
<keyword evidence="1" id="KW-0479">Metal-binding</keyword>
<dbReference type="SMART" id="SM00355">
    <property type="entry name" value="ZnF_C2H2"/>
    <property type="match status" value="7"/>
</dbReference>
<dbReference type="InterPro" id="IPR022755">
    <property type="entry name" value="Znf_C2H2_jaz"/>
</dbReference>
<dbReference type="InterPro" id="IPR036236">
    <property type="entry name" value="Znf_C2H2_sf"/>
</dbReference>
<name>A0A9N9WFF6_9NEOP</name>
<reference evidence="7" key="1">
    <citation type="submission" date="2021-12" db="EMBL/GenBank/DDBJ databases">
        <authorList>
            <person name="King R."/>
        </authorList>
    </citation>
    <scope>NUCLEOTIDE SEQUENCE</scope>
</reference>
<dbReference type="PANTHER" id="PTHR24379:SF117">
    <property type="entry name" value="ZINC FINGER PROTEIN WECKLE"/>
    <property type="match status" value="1"/>
</dbReference>
<dbReference type="OrthoDB" id="4748970at2759"/>
<dbReference type="PROSITE" id="PS00028">
    <property type="entry name" value="ZINC_FINGER_C2H2_1"/>
    <property type="match status" value="5"/>
</dbReference>
<dbReference type="SUPFAM" id="SSF57667">
    <property type="entry name" value="beta-beta-alpha zinc fingers"/>
    <property type="match status" value="3"/>
</dbReference>
<evidence type="ECO:0000256" key="5">
    <source>
        <dbReference type="PROSITE-ProRule" id="PRU00042"/>
    </source>
</evidence>
<protein>
    <recommendedName>
        <fullName evidence="6">C2H2-type domain-containing protein</fullName>
    </recommendedName>
</protein>
<evidence type="ECO:0000256" key="2">
    <source>
        <dbReference type="ARBA" id="ARBA00022737"/>
    </source>
</evidence>
<dbReference type="GO" id="GO:0008270">
    <property type="term" value="F:zinc ion binding"/>
    <property type="evidence" value="ECO:0007669"/>
    <property type="project" value="UniProtKB-KW"/>
</dbReference>
<dbReference type="PANTHER" id="PTHR24379">
    <property type="entry name" value="KRAB AND ZINC FINGER DOMAIN-CONTAINING"/>
    <property type="match status" value="1"/>
</dbReference>
<feature type="domain" description="C2H2-type" evidence="6">
    <location>
        <begin position="219"/>
        <end position="247"/>
    </location>
</feature>
<keyword evidence="8" id="KW-1185">Reference proteome</keyword>
<keyword evidence="3 5" id="KW-0863">Zinc-finger</keyword>
<evidence type="ECO:0000313" key="7">
    <source>
        <dbReference type="EMBL" id="CAG9789651.1"/>
    </source>
</evidence>
<evidence type="ECO:0000256" key="1">
    <source>
        <dbReference type="ARBA" id="ARBA00022723"/>
    </source>
</evidence>
<reference evidence="7" key="2">
    <citation type="submission" date="2022-10" db="EMBL/GenBank/DDBJ databases">
        <authorList>
            <consortium name="ENA_rothamsted_submissions"/>
            <consortium name="culmorum"/>
            <person name="King R."/>
        </authorList>
    </citation>
    <scope>NUCLEOTIDE SEQUENCE</scope>
</reference>
<dbReference type="EMBL" id="OU893351">
    <property type="protein sequence ID" value="CAG9789651.1"/>
    <property type="molecule type" value="Genomic_DNA"/>
</dbReference>
<evidence type="ECO:0000256" key="3">
    <source>
        <dbReference type="ARBA" id="ARBA00022771"/>
    </source>
</evidence>
<keyword evidence="2" id="KW-0677">Repeat</keyword>
<evidence type="ECO:0000259" key="6">
    <source>
        <dbReference type="PROSITE" id="PS50157"/>
    </source>
</evidence>
<proteinExistence type="predicted"/>
<keyword evidence="4" id="KW-0862">Zinc</keyword>
<dbReference type="Pfam" id="PF12171">
    <property type="entry name" value="zf-C2H2_jaz"/>
    <property type="match status" value="1"/>
</dbReference>
<dbReference type="AlphaFoldDB" id="A0A9N9WFF6"/>